<dbReference type="PANTHER" id="PTHR11360">
    <property type="entry name" value="MONOCARBOXYLATE TRANSPORTER"/>
    <property type="match status" value="1"/>
</dbReference>
<feature type="transmembrane region" description="Helical" evidence="4">
    <location>
        <begin position="56"/>
        <end position="75"/>
    </location>
</feature>
<name>A0ABX8UYQ6_9BURK</name>
<keyword evidence="1 4" id="KW-0812">Transmembrane</keyword>
<reference evidence="6 7" key="1">
    <citation type="submission" date="2021-07" db="EMBL/GenBank/DDBJ databases">
        <title>Paraburkholderia edwinii protects Aspergillus sp. from phenazines by acting as a toxin sponge.</title>
        <authorList>
            <person name="Dahlstrom K.M."/>
            <person name="Newman D.K."/>
        </authorList>
    </citation>
    <scope>NUCLEOTIDE SEQUENCE [LARGE SCALE GENOMIC DNA]</scope>
    <source>
        <strain evidence="6 7">Pe01</strain>
    </source>
</reference>
<feature type="transmembrane region" description="Helical" evidence="4">
    <location>
        <begin position="399"/>
        <end position="419"/>
    </location>
</feature>
<evidence type="ECO:0000256" key="2">
    <source>
        <dbReference type="ARBA" id="ARBA00022989"/>
    </source>
</evidence>
<dbReference type="EMBL" id="CP080096">
    <property type="protein sequence ID" value="QYD72129.1"/>
    <property type="molecule type" value="Genomic_DNA"/>
</dbReference>
<feature type="transmembrane region" description="Helical" evidence="4">
    <location>
        <begin position="12"/>
        <end position="36"/>
    </location>
</feature>
<dbReference type="NCBIfam" id="TIGR04259">
    <property type="entry name" value="oxa_formateAnti"/>
    <property type="match status" value="1"/>
</dbReference>
<feature type="transmembrane region" description="Helical" evidence="4">
    <location>
        <begin position="144"/>
        <end position="165"/>
    </location>
</feature>
<dbReference type="Proteomes" id="UP000826462">
    <property type="component" value="Chromosome 2"/>
</dbReference>
<dbReference type="CDD" id="cd17353">
    <property type="entry name" value="MFS_OFA_like"/>
    <property type="match status" value="1"/>
</dbReference>
<dbReference type="RefSeq" id="WP_219801557.1">
    <property type="nucleotide sequence ID" value="NZ_CP080096.1"/>
</dbReference>
<feature type="transmembrane region" description="Helical" evidence="4">
    <location>
        <begin position="234"/>
        <end position="257"/>
    </location>
</feature>
<evidence type="ECO:0000256" key="1">
    <source>
        <dbReference type="ARBA" id="ARBA00022692"/>
    </source>
</evidence>
<dbReference type="Gene3D" id="1.20.1250.20">
    <property type="entry name" value="MFS general substrate transporter like domains"/>
    <property type="match status" value="2"/>
</dbReference>
<dbReference type="InterPro" id="IPR050327">
    <property type="entry name" value="Proton-linked_MCT"/>
</dbReference>
<evidence type="ECO:0000259" key="5">
    <source>
        <dbReference type="PROSITE" id="PS50850"/>
    </source>
</evidence>
<feature type="transmembrane region" description="Helical" evidence="4">
    <location>
        <begin position="374"/>
        <end position="393"/>
    </location>
</feature>
<gene>
    <name evidence="6" type="primary">oxlT</name>
    <name evidence="6" type="ORF">KZJ38_34865</name>
</gene>
<evidence type="ECO:0000313" key="6">
    <source>
        <dbReference type="EMBL" id="QYD72129.1"/>
    </source>
</evidence>
<sequence>MRSDREEQAGQASSWMASPWVQLVFGVICMAMIANMQYGWTLFVNPINEKYQWGRAAIQVAFTIFVVTETWLVPVEGYLVDRFGPRPVVVGGGILCALAWALNSVASSLPLLYFAAAIGGVGAGAVYGTCVGNALKWFPSRRGLAAGITAAGFGMGSAATVVPIANMIKSSGYEATFLWFGLGQGIIVFLLGLALLAPPKSLLESAKTAATNTANAVKRTIYNATPREVVSSPVFWVMYLMFVMMAAGGLMATAQLGPIAKDFGLQDSPVSLVGLTLPALTFALTIDRVLNGLTRPFFGWVSDRIGRENTMFIAFAIEAVGIVLLSRYGHSPTAFVILTGIVFFAWGEIYSLFPATCGDTYGPKFAATNAGLLYTAKGTAALLVPFTSVITAATGSWHAVFMLAAGMAAVAALLAIFVLKPMRRAHAERHSSPAFDLPYGAGPLVSESARVSGVDR</sequence>
<organism evidence="6 7">
    <name type="scientific">Paraburkholderia edwinii</name>
    <dbReference type="NCBI Taxonomy" id="2861782"/>
    <lineage>
        <taxon>Bacteria</taxon>
        <taxon>Pseudomonadati</taxon>
        <taxon>Pseudomonadota</taxon>
        <taxon>Betaproteobacteria</taxon>
        <taxon>Burkholderiales</taxon>
        <taxon>Burkholderiaceae</taxon>
        <taxon>Paraburkholderia</taxon>
    </lineage>
</organism>
<dbReference type="InterPro" id="IPR026355">
    <property type="entry name" value="Oxa/Form_antiport"/>
</dbReference>
<feature type="transmembrane region" description="Helical" evidence="4">
    <location>
        <begin position="311"/>
        <end position="328"/>
    </location>
</feature>
<dbReference type="InterPro" id="IPR036259">
    <property type="entry name" value="MFS_trans_sf"/>
</dbReference>
<proteinExistence type="predicted"/>
<feature type="transmembrane region" description="Helical" evidence="4">
    <location>
        <begin position="112"/>
        <end position="132"/>
    </location>
</feature>
<dbReference type="InterPro" id="IPR011701">
    <property type="entry name" value="MFS"/>
</dbReference>
<accession>A0ABX8UYQ6</accession>
<feature type="transmembrane region" description="Helical" evidence="4">
    <location>
        <begin position="269"/>
        <end position="290"/>
    </location>
</feature>
<feature type="transmembrane region" description="Helical" evidence="4">
    <location>
        <begin position="87"/>
        <end position="106"/>
    </location>
</feature>
<evidence type="ECO:0000256" key="3">
    <source>
        <dbReference type="ARBA" id="ARBA00023136"/>
    </source>
</evidence>
<evidence type="ECO:0000256" key="4">
    <source>
        <dbReference type="SAM" id="Phobius"/>
    </source>
</evidence>
<evidence type="ECO:0000313" key="7">
    <source>
        <dbReference type="Proteomes" id="UP000826462"/>
    </source>
</evidence>
<dbReference type="Pfam" id="PF07690">
    <property type="entry name" value="MFS_1"/>
    <property type="match status" value="1"/>
</dbReference>
<keyword evidence="3 4" id="KW-0472">Membrane</keyword>
<feature type="transmembrane region" description="Helical" evidence="4">
    <location>
        <begin position="177"/>
        <end position="197"/>
    </location>
</feature>
<dbReference type="InterPro" id="IPR020846">
    <property type="entry name" value="MFS_dom"/>
</dbReference>
<dbReference type="PROSITE" id="PS50850">
    <property type="entry name" value="MFS"/>
    <property type="match status" value="1"/>
</dbReference>
<feature type="transmembrane region" description="Helical" evidence="4">
    <location>
        <begin position="334"/>
        <end position="353"/>
    </location>
</feature>
<keyword evidence="7" id="KW-1185">Reference proteome</keyword>
<dbReference type="SUPFAM" id="SSF103473">
    <property type="entry name" value="MFS general substrate transporter"/>
    <property type="match status" value="1"/>
</dbReference>
<feature type="domain" description="Major facilitator superfamily (MFS) profile" evidence="5">
    <location>
        <begin position="1"/>
        <end position="423"/>
    </location>
</feature>
<protein>
    <submittedName>
        <fullName evidence="6">Oxalate/formate MFS antiporter</fullName>
    </submittedName>
</protein>
<keyword evidence="2 4" id="KW-1133">Transmembrane helix</keyword>
<dbReference type="PANTHER" id="PTHR11360:SF304">
    <property type="entry name" value="MFS DOMAIN-CONTAINING PROTEIN"/>
    <property type="match status" value="1"/>
</dbReference>